<keyword evidence="2" id="KW-1133">Transmembrane helix</keyword>
<evidence type="ECO:0000256" key="1">
    <source>
        <dbReference type="SAM" id="MobiDB-lite"/>
    </source>
</evidence>
<dbReference type="Bgee" id="ENSXETG00000036310">
    <property type="expression patterns" value="Expressed in liver and 2 other cell types or tissues"/>
</dbReference>
<dbReference type="InParanoid" id="A0A6I8RTY0"/>
<dbReference type="AlphaFoldDB" id="A0A6I8RTY0"/>
<dbReference type="Ensembl" id="ENSXETT00000077278">
    <property type="protein sequence ID" value="ENSXETP00000076486"/>
    <property type="gene ID" value="ENSXETG00000036310"/>
</dbReference>
<evidence type="ECO:0000313" key="3">
    <source>
        <dbReference type="Ensembl" id="ENSXETP00000088397"/>
    </source>
</evidence>
<dbReference type="GeneTree" id="ENSGT01000000220125"/>
<accession>A0A6I8RTY0</accession>
<sequence length="611" mass="69145">MAAGRRVLVGIFSRESEESYKWLINILISFKEVDVRPVLISNSRCLTEDIGKCDVAILYHSQNRGRINITDVTGSLYDEELKLLSKWLGKENIMVVVDDLTETNQELKNRILQHQPSIGELATELFLFSVNEKSSEALMSDDFRENKMKEMENIIKEKRKKKAYWKPHAGKLFESVVVAEVRDDQNLPLTEAPNLPQKHREGLPSAPVMASNRHVVGIFSRDAPETYDWLISSLLNLSWVRDVRPVHISNKSGNVRDEASRCTFAILYHSMGGRGINANSETDSLYDRELEGLSSCLGRDGVIMVIDDLEDSSLQTKKMIQQLQPSIGRWAVELFLFNDQEKTDQRRPLEGNMRAQMETLIKKKISHRGYSAGLPSAPVMASNRQVVGFFSRDAPEKYDWLIRFLLNLSWVRDVRPVDITNKSGNVRDEASRCTFAILYHSMGGRGINANSETDPLYDRDLEGLSSCLGRDGVIMVIDDLEDSSLEAKHIFLKMQPSIGRWAVELFLFSDQEKTYQRRLLEGNMMAQMETLIKNKISRRGYSDSTGGALTHRRPNRQPSIPEPSIPKPSIPKPSLPKPSIPGLSSGNQNSWTIYLPVVFGFVLAALVVIFK</sequence>
<organism evidence="3">
    <name type="scientific">Xenopus tropicalis</name>
    <name type="common">Western clawed frog</name>
    <name type="synonym">Silurana tropicalis</name>
    <dbReference type="NCBI Taxonomy" id="8364"/>
    <lineage>
        <taxon>Eukaryota</taxon>
        <taxon>Metazoa</taxon>
        <taxon>Chordata</taxon>
        <taxon>Craniata</taxon>
        <taxon>Vertebrata</taxon>
        <taxon>Euteleostomi</taxon>
        <taxon>Amphibia</taxon>
        <taxon>Batrachia</taxon>
        <taxon>Anura</taxon>
        <taxon>Pipoidea</taxon>
        <taxon>Pipidae</taxon>
        <taxon>Xenopodinae</taxon>
        <taxon>Xenopus</taxon>
        <taxon>Silurana</taxon>
    </lineage>
</organism>
<feature type="region of interest" description="Disordered" evidence="1">
    <location>
        <begin position="538"/>
        <end position="582"/>
    </location>
</feature>
<feature type="compositionally biased region" description="Pro residues" evidence="1">
    <location>
        <begin position="560"/>
        <end position="579"/>
    </location>
</feature>
<protein>
    <submittedName>
        <fullName evidence="3">Uncharacterized protein</fullName>
    </submittedName>
</protein>
<feature type="transmembrane region" description="Helical" evidence="2">
    <location>
        <begin position="591"/>
        <end position="610"/>
    </location>
</feature>
<accession>A0A6I8QT14</accession>
<reference evidence="3" key="2">
    <citation type="submission" date="2020-05" db="UniProtKB">
        <authorList>
            <consortium name="Ensembl"/>
        </authorList>
    </citation>
    <scope>IDENTIFICATION</scope>
</reference>
<dbReference type="Ensembl" id="ENSXETT00000094112">
    <property type="protein sequence ID" value="ENSXETP00000088397"/>
    <property type="gene ID" value="ENSXETG00000036310"/>
</dbReference>
<keyword evidence="2" id="KW-0812">Transmembrane</keyword>
<proteinExistence type="predicted"/>
<reference evidence="3" key="1">
    <citation type="journal article" date="2010" name="Science">
        <title>The genome of the Western clawed frog Xenopus tropicalis.</title>
        <authorList>
            <person name="Hellsten U."/>
            <person name="Harland R.M."/>
            <person name="Gilchrist M.J."/>
            <person name="Hendrix D."/>
            <person name="Jurka J."/>
            <person name="Kapitonov V."/>
            <person name="Ovcharenko I."/>
            <person name="Putnam N.H."/>
            <person name="Shu S."/>
            <person name="Taher L."/>
            <person name="Blitz I.L."/>
            <person name="Blumberg B."/>
            <person name="Dichmann D.S."/>
            <person name="Dubchak I."/>
            <person name="Amaya E."/>
            <person name="Detter J.C."/>
            <person name="Fletcher R."/>
            <person name="Gerhard D.S."/>
            <person name="Goodstein D."/>
            <person name="Graves T."/>
            <person name="Grigoriev I.V."/>
            <person name="Grimwood J."/>
            <person name="Kawashima T."/>
            <person name="Lindquist E."/>
            <person name="Lucas S.M."/>
            <person name="Mead P.E."/>
            <person name="Mitros T."/>
            <person name="Ogino H."/>
            <person name="Ohta Y."/>
            <person name="Poliakov A.V."/>
            <person name="Pollet N."/>
            <person name="Robert J."/>
            <person name="Salamov A."/>
            <person name="Sater A.K."/>
            <person name="Schmutz J."/>
            <person name="Terry A."/>
            <person name="Vize P.D."/>
            <person name="Warren W.C."/>
            <person name="Wells D."/>
            <person name="Wills A."/>
            <person name="Wilson R.K."/>
            <person name="Zimmerman L.B."/>
            <person name="Zorn A.M."/>
            <person name="Grainger R."/>
            <person name="Grammer T."/>
            <person name="Khokha M.K."/>
            <person name="Richardson P.M."/>
            <person name="Rokhsar D.S."/>
        </authorList>
    </citation>
    <scope>NUCLEOTIDE SEQUENCE [LARGE SCALE GENOMIC DNA]</scope>
    <source>
        <strain evidence="3">Nigerian</strain>
    </source>
</reference>
<name>A0A6I8RTY0_XENTR</name>
<evidence type="ECO:0000256" key="2">
    <source>
        <dbReference type="SAM" id="Phobius"/>
    </source>
</evidence>
<keyword evidence="2" id="KW-0472">Membrane</keyword>